<dbReference type="PANTHER" id="PTHR13439">
    <property type="entry name" value="CT120 PROTEIN"/>
    <property type="match status" value="1"/>
</dbReference>
<name>A0A8J9YPS5_BRALA</name>
<dbReference type="Proteomes" id="UP000838412">
    <property type="component" value="Chromosome 1"/>
</dbReference>
<dbReference type="OrthoDB" id="10266980at2759"/>
<keyword evidence="8" id="KW-1185">Reference proteome</keyword>
<organism evidence="7 8">
    <name type="scientific">Branchiostoma lanceolatum</name>
    <name type="common">Common lancelet</name>
    <name type="synonym">Amphioxus lanceolatum</name>
    <dbReference type="NCBI Taxonomy" id="7740"/>
    <lineage>
        <taxon>Eukaryota</taxon>
        <taxon>Metazoa</taxon>
        <taxon>Chordata</taxon>
        <taxon>Cephalochordata</taxon>
        <taxon>Leptocardii</taxon>
        <taxon>Amphioxiformes</taxon>
        <taxon>Branchiostomatidae</taxon>
        <taxon>Branchiostoma</taxon>
    </lineage>
</organism>
<dbReference type="GO" id="GO:0071709">
    <property type="term" value="P:membrane assembly"/>
    <property type="evidence" value="ECO:0007669"/>
    <property type="project" value="TreeGrafter"/>
</dbReference>
<feature type="transmembrane region" description="Helical" evidence="5">
    <location>
        <begin position="40"/>
        <end position="64"/>
    </location>
</feature>
<proteinExistence type="predicted"/>
<feature type="transmembrane region" description="Helical" evidence="5">
    <location>
        <begin position="107"/>
        <end position="126"/>
    </location>
</feature>
<dbReference type="InterPro" id="IPR006634">
    <property type="entry name" value="TLC-dom"/>
</dbReference>
<dbReference type="PANTHER" id="PTHR13439:SF4">
    <property type="entry name" value="TLC DOMAIN-CONTAINING PROTEIN"/>
    <property type="match status" value="1"/>
</dbReference>
<feature type="transmembrane region" description="Helical" evidence="5">
    <location>
        <begin position="199"/>
        <end position="224"/>
    </location>
</feature>
<dbReference type="GO" id="GO:0097035">
    <property type="term" value="P:regulation of membrane lipid distribution"/>
    <property type="evidence" value="ECO:0007669"/>
    <property type="project" value="TreeGrafter"/>
</dbReference>
<dbReference type="AlphaFoldDB" id="A0A8J9YPS5"/>
<evidence type="ECO:0000256" key="2">
    <source>
        <dbReference type="ARBA" id="ARBA00022692"/>
    </source>
</evidence>
<evidence type="ECO:0000256" key="4">
    <source>
        <dbReference type="ARBA" id="ARBA00023136"/>
    </source>
</evidence>
<dbReference type="GO" id="GO:0055091">
    <property type="term" value="P:phospholipid homeostasis"/>
    <property type="evidence" value="ECO:0007669"/>
    <property type="project" value="TreeGrafter"/>
</dbReference>
<dbReference type="SMART" id="SM00724">
    <property type="entry name" value="TLC"/>
    <property type="match status" value="1"/>
</dbReference>
<accession>A0A8J9YPS5</accession>
<evidence type="ECO:0000256" key="5">
    <source>
        <dbReference type="SAM" id="Phobius"/>
    </source>
</evidence>
<feature type="transmembrane region" description="Helical" evidence="5">
    <location>
        <begin position="169"/>
        <end position="187"/>
    </location>
</feature>
<dbReference type="Pfam" id="PF03798">
    <property type="entry name" value="TRAM_LAG1_CLN8"/>
    <property type="match status" value="1"/>
</dbReference>
<evidence type="ECO:0000256" key="3">
    <source>
        <dbReference type="ARBA" id="ARBA00022989"/>
    </source>
</evidence>
<evidence type="ECO:0000313" key="7">
    <source>
        <dbReference type="EMBL" id="CAH1232411.1"/>
    </source>
</evidence>
<dbReference type="GO" id="GO:0005886">
    <property type="term" value="C:plasma membrane"/>
    <property type="evidence" value="ECO:0007669"/>
    <property type="project" value="TreeGrafter"/>
</dbReference>
<keyword evidence="3 5" id="KW-1133">Transmembrane helix</keyword>
<evidence type="ECO:0000256" key="1">
    <source>
        <dbReference type="ARBA" id="ARBA00004141"/>
    </source>
</evidence>
<protein>
    <submittedName>
        <fullName evidence="7">TLCD1 protein</fullName>
    </submittedName>
</protein>
<sequence>MESGIVGPSVAVLSMMVFGMISKTFVVFPTPKSVRNPWKWTNTFVSLVHSSLTGLGALLCFYQTPEMTKDLITPVTMPSHILVSMSTGYFMYDVLDLFVSKKAKSHWELVLHHITVIACFGCAVVTKLYTGFALVALTIELSSVFLHIRQLLHMGGVSKRNVIYRTNGMINIGIYILFRICTLAWMTRWVVINRDAIPLIPFTLGSVGLAIMTIINVILFFRLLQSDFLQKKPKHKDWFSE</sequence>
<evidence type="ECO:0000313" key="8">
    <source>
        <dbReference type="Proteomes" id="UP000838412"/>
    </source>
</evidence>
<comment type="subcellular location">
    <subcellularLocation>
        <location evidence="1">Membrane</location>
        <topology evidence="1">Multi-pass membrane protein</topology>
    </subcellularLocation>
</comment>
<dbReference type="InterPro" id="IPR050846">
    <property type="entry name" value="TLCD"/>
</dbReference>
<evidence type="ECO:0000259" key="6">
    <source>
        <dbReference type="SMART" id="SM00724"/>
    </source>
</evidence>
<keyword evidence="2 5" id="KW-0812">Transmembrane</keyword>
<feature type="domain" description="TLC" evidence="6">
    <location>
        <begin position="35"/>
        <end position="232"/>
    </location>
</feature>
<feature type="transmembrane region" description="Helical" evidence="5">
    <location>
        <begin position="6"/>
        <end position="28"/>
    </location>
</feature>
<gene>
    <name evidence="7" type="primary">TLCD1</name>
    <name evidence="7" type="ORF">BLAG_LOCUS1555</name>
</gene>
<keyword evidence="4 5" id="KW-0472">Membrane</keyword>
<reference evidence="7" key="1">
    <citation type="submission" date="2022-01" db="EMBL/GenBank/DDBJ databases">
        <authorList>
            <person name="Braso-Vives M."/>
        </authorList>
    </citation>
    <scope>NUCLEOTIDE SEQUENCE</scope>
</reference>
<dbReference type="EMBL" id="OV696686">
    <property type="protein sequence ID" value="CAH1232411.1"/>
    <property type="molecule type" value="Genomic_DNA"/>
</dbReference>
<dbReference type="GO" id="GO:0007009">
    <property type="term" value="P:plasma membrane organization"/>
    <property type="evidence" value="ECO:0007669"/>
    <property type="project" value="TreeGrafter"/>
</dbReference>